<dbReference type="EMBL" id="BMVP01000003">
    <property type="protein sequence ID" value="GHB53541.1"/>
    <property type="molecule type" value="Genomic_DNA"/>
</dbReference>
<name>A0ABQ3ER40_9ACTN</name>
<feature type="region of interest" description="Disordered" evidence="2">
    <location>
        <begin position="1"/>
        <end position="85"/>
    </location>
</feature>
<feature type="compositionally biased region" description="Gly residues" evidence="2">
    <location>
        <begin position="75"/>
        <end position="85"/>
    </location>
</feature>
<evidence type="ECO:0000259" key="3">
    <source>
        <dbReference type="Pfam" id="PF00144"/>
    </source>
</evidence>
<dbReference type="Gene3D" id="3.40.710.10">
    <property type="entry name" value="DD-peptidase/beta-lactamase superfamily"/>
    <property type="match status" value="1"/>
</dbReference>
<evidence type="ECO:0000256" key="2">
    <source>
        <dbReference type="SAM" id="MobiDB-lite"/>
    </source>
</evidence>
<proteinExistence type="predicted"/>
<protein>
    <submittedName>
        <fullName evidence="4">Serine hydrolase</fullName>
    </submittedName>
</protein>
<reference evidence="5" key="1">
    <citation type="journal article" date="2019" name="Int. J. Syst. Evol. Microbiol.">
        <title>The Global Catalogue of Microorganisms (GCM) 10K type strain sequencing project: providing services to taxonomists for standard genome sequencing and annotation.</title>
        <authorList>
            <consortium name="The Broad Institute Genomics Platform"/>
            <consortium name="The Broad Institute Genome Sequencing Center for Infectious Disease"/>
            <person name="Wu L."/>
            <person name="Ma J."/>
        </authorList>
    </citation>
    <scope>NUCLEOTIDE SEQUENCE [LARGE SCALE GENOMIC DNA]</scope>
    <source>
        <strain evidence="5">JCM 4738</strain>
    </source>
</reference>
<feature type="compositionally biased region" description="Low complexity" evidence="2">
    <location>
        <begin position="40"/>
        <end position="63"/>
    </location>
</feature>
<dbReference type="Proteomes" id="UP000642673">
    <property type="component" value="Unassembled WGS sequence"/>
</dbReference>
<keyword evidence="5" id="KW-1185">Reference proteome</keyword>
<comment type="caution">
    <text evidence="4">The sequence shown here is derived from an EMBL/GenBank/DDBJ whole genome shotgun (WGS) entry which is preliminary data.</text>
</comment>
<evidence type="ECO:0000256" key="1">
    <source>
        <dbReference type="ARBA" id="ARBA00022801"/>
    </source>
</evidence>
<sequence length="676" mass="72137">MDEFTGAPEGPRPVPVATPTAGPTAAAMPGPPDAGGGAAPGAAGAAAAGPTAGMTAGPAGSGARADGAQPEQGDGVAGGTGVGGDGVSRRRLGARLLALGGVLVLQAALPGSAGARGNPAERRALQGLRLRYGSARQAGLLEEHLEGVAEEARRFLGPSPEHPYYAGAVVLAGRGRTVALHRAMGHALRYADYDGRTDRVREFPEAERIAMAQDTVFDLASLTKLFTSLLAVQQMERGRLELEAPVERYLPEFTGGGKELITVRQLLTHTSGMRSWAPFYRESTHEGQMRLLWSVRPQDTPGTVYRYSDLNLITLQLLLERITGRTLDTLLREEITAPLGMHRTRYRPPLSWRRGIAATEVQRPPWSGLDRGLVWGEVHDENAYALGGVAGHAGVFGTAWDLAVLARALLDGGVYAGKRILRPASVELLFTDFNTAFPGDDHGLGFELYQHWYMGAMATPHSAGHTGFTGTSMVLDPSTDSFLILLGNSVHPVRTWRAGSAPRVATGNRFARAVPVRTRHGGPAWFSGITPGGSGTLALPPLTPATAAARLRCALWWDTVPGEGAFHLEASADGQSWEPLPFTTVRSTGGTSEAWPQGRADGWSGRIWHRLEAPLAPWADREVRLRLRHSATGRYVGRGVYVDVIRVAEPGRLLFAEDRPADADRLEATGWTRSAD</sequence>
<dbReference type="InterPro" id="IPR050789">
    <property type="entry name" value="Diverse_Enzym_Activities"/>
</dbReference>
<dbReference type="Pfam" id="PF00144">
    <property type="entry name" value="Beta-lactamase"/>
    <property type="match status" value="1"/>
</dbReference>
<gene>
    <name evidence="4" type="ORF">GCM10010347_24510</name>
</gene>
<dbReference type="PANTHER" id="PTHR43283:SF11">
    <property type="entry name" value="BETA-LACTAMASE-RELATED DOMAIN-CONTAINING PROTEIN"/>
    <property type="match status" value="1"/>
</dbReference>
<keyword evidence="1 4" id="KW-0378">Hydrolase</keyword>
<dbReference type="SUPFAM" id="SSF56601">
    <property type="entry name" value="beta-lactamase/transpeptidase-like"/>
    <property type="match status" value="1"/>
</dbReference>
<organism evidence="4 5">
    <name type="scientific">Streptomyces cirratus</name>
    <dbReference type="NCBI Taxonomy" id="68187"/>
    <lineage>
        <taxon>Bacteria</taxon>
        <taxon>Bacillati</taxon>
        <taxon>Actinomycetota</taxon>
        <taxon>Actinomycetes</taxon>
        <taxon>Kitasatosporales</taxon>
        <taxon>Streptomycetaceae</taxon>
        <taxon>Streptomyces</taxon>
    </lineage>
</organism>
<dbReference type="InterPro" id="IPR012338">
    <property type="entry name" value="Beta-lactam/transpept-like"/>
</dbReference>
<accession>A0ABQ3ER40</accession>
<feature type="domain" description="Beta-lactamase-related" evidence="3">
    <location>
        <begin position="166"/>
        <end position="494"/>
    </location>
</feature>
<evidence type="ECO:0000313" key="5">
    <source>
        <dbReference type="Proteomes" id="UP000642673"/>
    </source>
</evidence>
<dbReference type="InterPro" id="IPR001466">
    <property type="entry name" value="Beta-lactam-related"/>
</dbReference>
<evidence type="ECO:0000313" key="4">
    <source>
        <dbReference type="EMBL" id="GHB53541.1"/>
    </source>
</evidence>
<feature type="compositionally biased region" description="Low complexity" evidence="2">
    <location>
        <begin position="17"/>
        <end position="28"/>
    </location>
</feature>
<dbReference type="GO" id="GO:0016787">
    <property type="term" value="F:hydrolase activity"/>
    <property type="evidence" value="ECO:0007669"/>
    <property type="project" value="UniProtKB-KW"/>
</dbReference>
<dbReference type="PANTHER" id="PTHR43283">
    <property type="entry name" value="BETA-LACTAMASE-RELATED"/>
    <property type="match status" value="1"/>
</dbReference>